<feature type="chain" id="PRO_5046892356" description="C-type lectin domain-containing protein" evidence="1">
    <location>
        <begin position="20"/>
        <end position="357"/>
    </location>
</feature>
<dbReference type="Gene3D" id="3.10.100.10">
    <property type="entry name" value="Mannose-Binding Protein A, subunit A"/>
    <property type="match status" value="3"/>
</dbReference>
<dbReference type="InterPro" id="IPR016186">
    <property type="entry name" value="C-type_lectin-like/link_sf"/>
</dbReference>
<evidence type="ECO:0000256" key="1">
    <source>
        <dbReference type="SAM" id="SignalP"/>
    </source>
</evidence>
<evidence type="ECO:0000313" key="4">
    <source>
        <dbReference type="Proteomes" id="UP000823941"/>
    </source>
</evidence>
<organism evidence="3 4">
    <name type="scientific">Plutella xylostella</name>
    <name type="common">Diamondback moth</name>
    <name type="synonym">Plutella maculipennis</name>
    <dbReference type="NCBI Taxonomy" id="51655"/>
    <lineage>
        <taxon>Eukaryota</taxon>
        <taxon>Metazoa</taxon>
        <taxon>Ecdysozoa</taxon>
        <taxon>Arthropoda</taxon>
        <taxon>Hexapoda</taxon>
        <taxon>Insecta</taxon>
        <taxon>Pterygota</taxon>
        <taxon>Neoptera</taxon>
        <taxon>Endopterygota</taxon>
        <taxon>Lepidoptera</taxon>
        <taxon>Glossata</taxon>
        <taxon>Ditrysia</taxon>
        <taxon>Yponomeutoidea</taxon>
        <taxon>Plutellidae</taxon>
        <taxon>Plutella</taxon>
    </lineage>
</organism>
<dbReference type="CDD" id="cd00037">
    <property type="entry name" value="CLECT"/>
    <property type="match status" value="1"/>
</dbReference>
<comment type="caution">
    <text evidence="3">The sequence shown here is derived from an EMBL/GenBank/DDBJ whole genome shotgun (WGS) entry which is preliminary data.</text>
</comment>
<feature type="signal peptide" evidence="1">
    <location>
        <begin position="1"/>
        <end position="19"/>
    </location>
</feature>
<evidence type="ECO:0000313" key="3">
    <source>
        <dbReference type="EMBL" id="KAG7307446.1"/>
    </source>
</evidence>
<accession>A0ABQ7QR29</accession>
<dbReference type="PANTHER" id="PTHR22803">
    <property type="entry name" value="MANNOSE, PHOSPHOLIPASE, LECTIN RECEPTOR RELATED"/>
    <property type="match status" value="1"/>
</dbReference>
<dbReference type="InterPro" id="IPR016187">
    <property type="entry name" value="CTDL_fold"/>
</dbReference>
<dbReference type="SUPFAM" id="SSF56436">
    <property type="entry name" value="C-type lectin-like"/>
    <property type="match status" value="3"/>
</dbReference>
<reference evidence="3 4" key="1">
    <citation type="submission" date="2021-06" db="EMBL/GenBank/DDBJ databases">
        <title>A haploid diamondback moth (Plutella xylostella L.) genome assembly resolves 31 chromosomes and identifies a diamide resistance mutation.</title>
        <authorList>
            <person name="Ward C.M."/>
            <person name="Perry K.D."/>
            <person name="Baker G."/>
            <person name="Powis K."/>
            <person name="Heckel D.G."/>
            <person name="Baxter S.W."/>
        </authorList>
    </citation>
    <scope>NUCLEOTIDE SEQUENCE [LARGE SCALE GENOMIC DNA]</scope>
    <source>
        <strain evidence="3 4">LV</strain>
        <tissue evidence="3">Single pupa</tissue>
    </source>
</reference>
<name>A0ABQ7QR29_PLUXY</name>
<feature type="domain" description="C-type lectin" evidence="2">
    <location>
        <begin position="173"/>
        <end position="300"/>
    </location>
</feature>
<dbReference type="PROSITE" id="PS50041">
    <property type="entry name" value="C_TYPE_LECTIN_2"/>
    <property type="match status" value="1"/>
</dbReference>
<dbReference type="Pfam" id="PF00059">
    <property type="entry name" value="Lectin_C"/>
    <property type="match status" value="1"/>
</dbReference>
<dbReference type="InterPro" id="IPR001304">
    <property type="entry name" value="C-type_lectin-like"/>
</dbReference>
<keyword evidence="1" id="KW-0732">Signal</keyword>
<dbReference type="SMART" id="SM00034">
    <property type="entry name" value="CLECT"/>
    <property type="match status" value="2"/>
</dbReference>
<sequence length="357" mass="40571">MIRHSILFLWMILAASSLTAPSRSKQYRKDYIYNKKTDAFYKLHIETVARHRARTMCTYEGAKLMVPESAKDISQLHMLLKDYPDIGPYVWIEDDGKAHESAEEQPLINLESPEGTDPPGFTISHCDVVTRRGLVESLPCTALLPFVCKVDAEEAPYDPVCDVYGKEYIYNATLGSCYRVSKIAMTWSQGYSECRGDGAHLLILNSREEDQAVVDLLRRSFPENARVHWFYFVGFRAERENGTRVFRTVFNQTLEQAGFDSWSPGEPNNYQGAENCGSLFKNNGRFNDVNCAHQYGVICTTYRLWSKQASTPGPPEPNNYQGTENCGSLFKNNGRFNDVNCAHQYGVICEKEIAKRD</sequence>
<evidence type="ECO:0000259" key="2">
    <source>
        <dbReference type="PROSITE" id="PS50041"/>
    </source>
</evidence>
<dbReference type="EMBL" id="JAHIBW010000010">
    <property type="protein sequence ID" value="KAG7307446.1"/>
    <property type="molecule type" value="Genomic_DNA"/>
</dbReference>
<gene>
    <name evidence="3" type="ORF">JYU34_007641</name>
</gene>
<dbReference type="Proteomes" id="UP000823941">
    <property type="component" value="Chromosome 10"/>
</dbReference>
<proteinExistence type="predicted"/>
<keyword evidence="4" id="KW-1185">Reference proteome</keyword>
<protein>
    <recommendedName>
        <fullName evidence="2">C-type lectin domain-containing protein</fullName>
    </recommendedName>
</protein>
<dbReference type="InterPro" id="IPR050111">
    <property type="entry name" value="C-type_lectin/snaclec_domain"/>
</dbReference>